<evidence type="ECO:0000256" key="4">
    <source>
        <dbReference type="ARBA" id="ARBA00023136"/>
    </source>
</evidence>
<feature type="domain" description="Rhodopsin" evidence="8">
    <location>
        <begin position="40"/>
        <end position="282"/>
    </location>
</feature>
<feature type="transmembrane region" description="Helical" evidence="7">
    <location>
        <begin position="223"/>
        <end position="243"/>
    </location>
</feature>
<evidence type="ECO:0000256" key="2">
    <source>
        <dbReference type="ARBA" id="ARBA00022692"/>
    </source>
</evidence>
<dbReference type="EMBL" id="JAVRRT010000013">
    <property type="protein sequence ID" value="KAK5166446.1"/>
    <property type="molecule type" value="Genomic_DNA"/>
</dbReference>
<dbReference type="GeneID" id="89929323"/>
<evidence type="ECO:0000256" key="5">
    <source>
        <dbReference type="ARBA" id="ARBA00038359"/>
    </source>
</evidence>
<evidence type="ECO:0000256" key="3">
    <source>
        <dbReference type="ARBA" id="ARBA00022989"/>
    </source>
</evidence>
<dbReference type="RefSeq" id="XP_064656328.1">
    <property type="nucleotide sequence ID" value="XM_064805223.1"/>
</dbReference>
<feature type="transmembrane region" description="Helical" evidence="7">
    <location>
        <begin position="23"/>
        <end position="44"/>
    </location>
</feature>
<dbReference type="Pfam" id="PF20684">
    <property type="entry name" value="Fung_rhodopsin"/>
    <property type="match status" value="1"/>
</dbReference>
<evidence type="ECO:0000256" key="1">
    <source>
        <dbReference type="ARBA" id="ARBA00004141"/>
    </source>
</evidence>
<feature type="region of interest" description="Disordered" evidence="6">
    <location>
        <begin position="291"/>
        <end position="319"/>
    </location>
</feature>
<gene>
    <name evidence="9" type="ORF">LTR77_007989</name>
</gene>
<feature type="transmembrane region" description="Helical" evidence="7">
    <location>
        <begin position="255"/>
        <end position="277"/>
    </location>
</feature>
<evidence type="ECO:0000313" key="9">
    <source>
        <dbReference type="EMBL" id="KAK5166446.1"/>
    </source>
</evidence>
<name>A0AAV9P582_9PEZI</name>
<feature type="transmembrane region" description="Helical" evidence="7">
    <location>
        <begin position="106"/>
        <end position="130"/>
    </location>
</feature>
<keyword evidence="3 7" id="KW-1133">Transmembrane helix</keyword>
<comment type="subcellular location">
    <subcellularLocation>
        <location evidence="1">Membrane</location>
        <topology evidence="1">Multi-pass membrane protein</topology>
    </subcellularLocation>
</comment>
<dbReference type="PANTHER" id="PTHR33048:SF162">
    <property type="entry name" value="SATRATOXIN BIOSYNTHESIS SC1 CLUSTER PROTEIN 4"/>
    <property type="match status" value="1"/>
</dbReference>
<evidence type="ECO:0000259" key="8">
    <source>
        <dbReference type="Pfam" id="PF20684"/>
    </source>
</evidence>
<dbReference type="GO" id="GO:0016020">
    <property type="term" value="C:membrane"/>
    <property type="evidence" value="ECO:0007669"/>
    <property type="project" value="UniProtKB-SubCell"/>
</dbReference>
<dbReference type="InterPro" id="IPR049326">
    <property type="entry name" value="Rhodopsin_dom_fungi"/>
</dbReference>
<comment type="caution">
    <text evidence="9">The sequence shown here is derived from an EMBL/GenBank/DDBJ whole genome shotgun (WGS) entry which is preliminary data.</text>
</comment>
<evidence type="ECO:0000313" key="10">
    <source>
        <dbReference type="Proteomes" id="UP001337655"/>
    </source>
</evidence>
<dbReference type="Proteomes" id="UP001337655">
    <property type="component" value="Unassembled WGS sequence"/>
</dbReference>
<keyword evidence="4 7" id="KW-0472">Membrane</keyword>
<proteinExistence type="inferred from homology"/>
<dbReference type="AlphaFoldDB" id="A0AAV9P582"/>
<feature type="transmembrane region" description="Helical" evidence="7">
    <location>
        <begin position="56"/>
        <end position="75"/>
    </location>
</feature>
<accession>A0AAV9P582</accession>
<sequence>MAPTPENDAQLAGAALGLSENGLIAVAWAGFTLAACFVGLRCYARITDTHRLYADDYCMLAALFFLGTNAVLQTLQAESLYYVVYASVGLRPMEGLLDEGNIYVRYQFAIIALFWTIVWSVKASFLVLYWRLFDGLKADRRILLGVAAFTVAAYIGCWFASVWTCHPPSTYFDFGQCTKPIDVEGSVISISYSTAIDIFTDFLIMALPIRMIRNLQVNAKQKAGLAGIFSVGLIIIAVALVRLSQIVTHARADPVGLAVWGLVESSIAVVVGSLPPLKAFMTRTLARTMNRSKGASGGNSRVKYNNFDPQEEQSLSKSQARVGAIPLEDRSLNGSQDYHTKSVEGQIVRERDYY</sequence>
<comment type="similarity">
    <text evidence="5">Belongs to the SAT4 family.</text>
</comment>
<evidence type="ECO:0000256" key="6">
    <source>
        <dbReference type="SAM" id="MobiDB-lite"/>
    </source>
</evidence>
<keyword evidence="2 7" id="KW-0812">Transmembrane</keyword>
<feature type="compositionally biased region" description="Polar residues" evidence="6">
    <location>
        <begin position="291"/>
        <end position="303"/>
    </location>
</feature>
<organism evidence="9 10">
    <name type="scientific">Saxophila tyrrhenica</name>
    <dbReference type="NCBI Taxonomy" id="1690608"/>
    <lineage>
        <taxon>Eukaryota</taxon>
        <taxon>Fungi</taxon>
        <taxon>Dikarya</taxon>
        <taxon>Ascomycota</taxon>
        <taxon>Pezizomycotina</taxon>
        <taxon>Dothideomycetes</taxon>
        <taxon>Dothideomycetidae</taxon>
        <taxon>Mycosphaerellales</taxon>
        <taxon>Extremaceae</taxon>
        <taxon>Saxophila</taxon>
    </lineage>
</organism>
<evidence type="ECO:0000256" key="7">
    <source>
        <dbReference type="SAM" id="Phobius"/>
    </source>
</evidence>
<dbReference type="PANTHER" id="PTHR33048">
    <property type="entry name" value="PTH11-LIKE INTEGRAL MEMBRANE PROTEIN (AFU_ORTHOLOGUE AFUA_5G11245)"/>
    <property type="match status" value="1"/>
</dbReference>
<reference evidence="9 10" key="1">
    <citation type="submission" date="2023-08" db="EMBL/GenBank/DDBJ databases">
        <title>Black Yeasts Isolated from many extreme environments.</title>
        <authorList>
            <person name="Coleine C."/>
            <person name="Stajich J.E."/>
            <person name="Selbmann L."/>
        </authorList>
    </citation>
    <scope>NUCLEOTIDE SEQUENCE [LARGE SCALE GENOMIC DNA]</scope>
    <source>
        <strain evidence="9 10">CCFEE 5935</strain>
    </source>
</reference>
<feature type="transmembrane region" description="Helical" evidence="7">
    <location>
        <begin position="190"/>
        <end position="211"/>
    </location>
</feature>
<protein>
    <recommendedName>
        <fullName evidence="8">Rhodopsin domain-containing protein</fullName>
    </recommendedName>
</protein>
<dbReference type="InterPro" id="IPR052337">
    <property type="entry name" value="SAT4-like"/>
</dbReference>
<feature type="transmembrane region" description="Helical" evidence="7">
    <location>
        <begin position="142"/>
        <end position="163"/>
    </location>
</feature>
<keyword evidence="10" id="KW-1185">Reference proteome</keyword>